<evidence type="ECO:0000313" key="2">
    <source>
        <dbReference type="Proteomes" id="UP000004090"/>
    </source>
</evidence>
<dbReference type="AlphaFoldDB" id="A8RDA4"/>
<evidence type="ECO:0000313" key="1">
    <source>
        <dbReference type="EMBL" id="EDP10617.1"/>
    </source>
</evidence>
<proteinExistence type="predicted"/>
<comment type="caution">
    <text evidence="1">The sequence shown here is derived from an EMBL/GenBank/DDBJ whole genome shotgun (WGS) entry which is preliminary data.</text>
</comment>
<organism evidence="1 2">
    <name type="scientific">Amedibacillus dolichus DSM 3991</name>
    <dbReference type="NCBI Taxonomy" id="428127"/>
    <lineage>
        <taxon>Bacteria</taxon>
        <taxon>Bacillati</taxon>
        <taxon>Bacillota</taxon>
        <taxon>Erysipelotrichia</taxon>
        <taxon>Erysipelotrichales</taxon>
        <taxon>Erysipelotrichaceae</taxon>
        <taxon>Amedibacillus</taxon>
    </lineage>
</organism>
<protein>
    <submittedName>
        <fullName evidence="1">Uncharacterized protein</fullName>
    </submittedName>
</protein>
<accession>A8RDA4</accession>
<gene>
    <name evidence="1" type="ORF">EUBDOL_01874</name>
</gene>
<sequence>MNIKRRSKLYEAVEKDISCWNKCNCFVLFVFAAYSIKVHTLYE</sequence>
<dbReference type="EMBL" id="ABAW02000024">
    <property type="protein sequence ID" value="EDP10617.1"/>
    <property type="molecule type" value="Genomic_DNA"/>
</dbReference>
<dbReference type="HOGENOM" id="CLU_3233732_0_0_9"/>
<name>A8RDA4_9FIRM</name>
<reference evidence="1 2" key="1">
    <citation type="submission" date="2007-09" db="EMBL/GenBank/DDBJ databases">
        <title>Draft genome sequence of Eubacterium dolichum (DSM 3991).</title>
        <authorList>
            <person name="Sudarsanam P."/>
            <person name="Ley R."/>
            <person name="Guruge J."/>
            <person name="Turnbaugh P.J."/>
            <person name="Mahowald M."/>
            <person name="Liep D."/>
            <person name="Gordon J."/>
        </authorList>
    </citation>
    <scope>NUCLEOTIDE SEQUENCE [LARGE SCALE GENOMIC DNA]</scope>
    <source>
        <strain evidence="1 2">DSM 3991</strain>
    </source>
</reference>
<reference evidence="1 2" key="2">
    <citation type="submission" date="2007-09" db="EMBL/GenBank/DDBJ databases">
        <authorList>
            <person name="Fulton L."/>
            <person name="Clifton S."/>
            <person name="Fulton B."/>
            <person name="Xu J."/>
            <person name="Minx P."/>
            <person name="Pepin K.H."/>
            <person name="Johnson M."/>
            <person name="Thiruvilangam P."/>
            <person name="Bhonagiri V."/>
            <person name="Nash W.E."/>
            <person name="Mardis E.R."/>
            <person name="Wilson R.K."/>
        </authorList>
    </citation>
    <scope>NUCLEOTIDE SEQUENCE [LARGE SCALE GENOMIC DNA]</scope>
    <source>
        <strain evidence="1 2">DSM 3991</strain>
    </source>
</reference>
<dbReference type="Proteomes" id="UP000004090">
    <property type="component" value="Unassembled WGS sequence"/>
</dbReference>